<evidence type="ECO:0000313" key="3">
    <source>
        <dbReference type="Proteomes" id="UP000292447"/>
    </source>
</evidence>
<feature type="signal peptide" evidence="1">
    <location>
        <begin position="1"/>
        <end position="16"/>
    </location>
</feature>
<keyword evidence="1" id="KW-0732">Signal</keyword>
<dbReference type="Proteomes" id="UP000292447">
    <property type="component" value="Chromosome VI"/>
</dbReference>
<name>A0A4P6XSJ7_9ASCO</name>
<sequence>MKGSCCLMVILPLVLAAWTPRSEHHVLTGKEPHVLSAITPADEPIRHRFKRGLVDLAENLSNEFIEDLKTYVIIQGFNDTGFALQREMLLARFRDIETLAAPGIRCRQNLRIKLEFSRHMLKIMVDSAELLQFYKINNGMAQDLIRKLIHLNVRLLSFYNTQGVPDMSISYASRDLTQFALKLKFWQNLFMNLTDVPLSILLGFHFHLKQAEETIADLQQHFSAHKI</sequence>
<accession>A0A4P6XSJ7</accession>
<keyword evidence="3" id="KW-1185">Reference proteome</keyword>
<proteinExistence type="predicted"/>
<dbReference type="AlphaFoldDB" id="A0A4P6XSJ7"/>
<evidence type="ECO:0000256" key="1">
    <source>
        <dbReference type="SAM" id="SignalP"/>
    </source>
</evidence>
<gene>
    <name evidence="2" type="ORF">METSCH_F01230</name>
</gene>
<evidence type="ECO:0000313" key="2">
    <source>
        <dbReference type="EMBL" id="QBM90542.1"/>
    </source>
</evidence>
<organism evidence="2 3">
    <name type="scientific">Metschnikowia aff. pulcherrima</name>
    <dbReference type="NCBI Taxonomy" id="2163413"/>
    <lineage>
        <taxon>Eukaryota</taxon>
        <taxon>Fungi</taxon>
        <taxon>Dikarya</taxon>
        <taxon>Ascomycota</taxon>
        <taxon>Saccharomycotina</taxon>
        <taxon>Pichiomycetes</taxon>
        <taxon>Metschnikowiaceae</taxon>
        <taxon>Metschnikowia</taxon>
    </lineage>
</organism>
<protein>
    <submittedName>
        <fullName evidence="2">Uncharacterized protein</fullName>
    </submittedName>
</protein>
<reference evidence="3" key="1">
    <citation type="submission" date="2019-03" db="EMBL/GenBank/DDBJ databases">
        <title>Snf2 controls pulcherriminic acid biosynthesis and connects pigmentation and antifungal activity of the yeast Metschnikowia pulcherrima.</title>
        <authorList>
            <person name="Gore-Lloyd D."/>
            <person name="Sumann I."/>
            <person name="Brachmann A.O."/>
            <person name="Schneeberger K."/>
            <person name="Ortiz-Merino R.A."/>
            <person name="Moreno-Beltran M."/>
            <person name="Schlaefli M."/>
            <person name="Kirner P."/>
            <person name="Santos Kron A."/>
            <person name="Wolfe K.H."/>
            <person name="Piel J."/>
            <person name="Ahrens C.H."/>
            <person name="Henk D."/>
            <person name="Freimoser F.M."/>
        </authorList>
    </citation>
    <scope>NUCLEOTIDE SEQUENCE [LARGE SCALE GENOMIC DNA]</scope>
    <source>
        <strain evidence="3">APC 1.2</strain>
    </source>
</reference>
<dbReference type="EMBL" id="CP034461">
    <property type="protein sequence ID" value="QBM90542.1"/>
    <property type="molecule type" value="Genomic_DNA"/>
</dbReference>
<feature type="chain" id="PRO_5020563105" evidence="1">
    <location>
        <begin position="17"/>
        <end position="227"/>
    </location>
</feature>